<reference evidence="2 3" key="1">
    <citation type="journal article" date="2016" name="Nat. Commun.">
        <title>Thousands of microbial genomes shed light on interconnected biogeochemical processes in an aquifer system.</title>
        <authorList>
            <person name="Anantharaman K."/>
            <person name="Brown C.T."/>
            <person name="Hug L.A."/>
            <person name="Sharon I."/>
            <person name="Castelle C.J."/>
            <person name="Probst A.J."/>
            <person name="Thomas B.C."/>
            <person name="Singh A."/>
            <person name="Wilkins M.J."/>
            <person name="Karaoz U."/>
            <person name="Brodie E.L."/>
            <person name="Williams K.H."/>
            <person name="Hubbard S.S."/>
            <person name="Banfield J.F."/>
        </authorList>
    </citation>
    <scope>NUCLEOTIDE SEQUENCE [LARGE SCALE GENOMIC DNA]</scope>
</reference>
<dbReference type="Pfam" id="PF20549">
    <property type="entry name" value="DUF6763"/>
    <property type="match status" value="1"/>
</dbReference>
<organism evidence="2 3">
    <name type="scientific">Candidatus Muproteobacteria bacterium RBG_16_64_10</name>
    <dbReference type="NCBI Taxonomy" id="1817757"/>
    <lineage>
        <taxon>Bacteria</taxon>
        <taxon>Pseudomonadati</taxon>
        <taxon>Pseudomonadota</taxon>
        <taxon>Candidatus Muproteobacteria</taxon>
    </lineage>
</organism>
<protein>
    <submittedName>
        <fullName evidence="2">Uncharacterized protein</fullName>
    </submittedName>
</protein>
<gene>
    <name evidence="2" type="ORF">A2V91_00440</name>
</gene>
<dbReference type="Proteomes" id="UP000179334">
    <property type="component" value="Unassembled WGS sequence"/>
</dbReference>
<sequence>MPIEEDPKIGAIYEDPDGLAFKVVAVDEDEGTIEISYDDGAIGEIDADTWYEMELRRLKSSAGWPGEPVPADDEEEEEENRPGSPEGEEDDEEEDEEQ</sequence>
<evidence type="ECO:0000256" key="1">
    <source>
        <dbReference type="SAM" id="MobiDB-lite"/>
    </source>
</evidence>
<feature type="region of interest" description="Disordered" evidence="1">
    <location>
        <begin position="59"/>
        <end position="98"/>
    </location>
</feature>
<comment type="caution">
    <text evidence="2">The sequence shown here is derived from an EMBL/GenBank/DDBJ whole genome shotgun (WGS) entry which is preliminary data.</text>
</comment>
<feature type="compositionally biased region" description="Acidic residues" evidence="1">
    <location>
        <begin position="70"/>
        <end position="79"/>
    </location>
</feature>
<dbReference type="InterPro" id="IPR046651">
    <property type="entry name" value="DUF6763"/>
</dbReference>
<feature type="compositionally biased region" description="Acidic residues" evidence="1">
    <location>
        <begin position="86"/>
        <end position="98"/>
    </location>
</feature>
<accession>A0A1F6T4N8</accession>
<dbReference type="EMBL" id="MFSR01000031">
    <property type="protein sequence ID" value="OGI39985.1"/>
    <property type="molecule type" value="Genomic_DNA"/>
</dbReference>
<name>A0A1F6T4N8_9PROT</name>
<dbReference type="AlphaFoldDB" id="A0A1F6T4N8"/>
<proteinExistence type="predicted"/>
<evidence type="ECO:0000313" key="3">
    <source>
        <dbReference type="Proteomes" id="UP000179334"/>
    </source>
</evidence>
<evidence type="ECO:0000313" key="2">
    <source>
        <dbReference type="EMBL" id="OGI39985.1"/>
    </source>
</evidence>